<feature type="signal peptide" evidence="3">
    <location>
        <begin position="1"/>
        <end position="18"/>
    </location>
</feature>
<comment type="caution">
    <text evidence="4">The sequence shown here is derived from an EMBL/GenBank/DDBJ whole genome shotgun (WGS) entry which is preliminary data.</text>
</comment>
<name>A0A5J9W439_9POAL</name>
<proteinExistence type="predicted"/>
<keyword evidence="2" id="KW-0472">Membrane</keyword>
<dbReference type="OrthoDB" id="681007at2759"/>
<sequence length="144" mass="14806">MMKGGILALSLFLFLTLASQGSWCAAESSTSISADHHLQEQEFHGKKKLEIDISRKLGHGHSLTKHEDEVSAVEIKHHRRMAIGHKGGSVGGGAAGGGGRNMGGGGVATRPHGKKNGAAALPVPVASVLALSLACGLAFSVFSF</sequence>
<keyword evidence="2" id="KW-1133">Transmembrane helix</keyword>
<dbReference type="Gramene" id="TVU42274">
    <property type="protein sequence ID" value="TVU42274"/>
    <property type="gene ID" value="EJB05_08668"/>
</dbReference>
<evidence type="ECO:0000313" key="5">
    <source>
        <dbReference type="Proteomes" id="UP000324897"/>
    </source>
</evidence>
<dbReference type="EMBL" id="RWGY01000005">
    <property type="protein sequence ID" value="TVU42274.1"/>
    <property type="molecule type" value="Genomic_DNA"/>
</dbReference>
<dbReference type="Proteomes" id="UP000324897">
    <property type="component" value="Unassembled WGS sequence"/>
</dbReference>
<evidence type="ECO:0000256" key="1">
    <source>
        <dbReference type="SAM" id="MobiDB-lite"/>
    </source>
</evidence>
<evidence type="ECO:0000313" key="4">
    <source>
        <dbReference type="EMBL" id="TVU42274.1"/>
    </source>
</evidence>
<feature type="compositionally biased region" description="Gly residues" evidence="1">
    <location>
        <begin position="86"/>
        <end position="107"/>
    </location>
</feature>
<keyword evidence="3" id="KW-0732">Signal</keyword>
<evidence type="ECO:0000256" key="3">
    <source>
        <dbReference type="SAM" id="SignalP"/>
    </source>
</evidence>
<gene>
    <name evidence="4" type="ORF">EJB05_08668</name>
</gene>
<feature type="transmembrane region" description="Helical" evidence="2">
    <location>
        <begin position="119"/>
        <end position="142"/>
    </location>
</feature>
<keyword evidence="5" id="KW-1185">Reference proteome</keyword>
<accession>A0A5J9W439</accession>
<feature type="chain" id="PRO_5023853767" evidence="3">
    <location>
        <begin position="19"/>
        <end position="144"/>
    </location>
</feature>
<feature type="region of interest" description="Disordered" evidence="1">
    <location>
        <begin position="86"/>
        <end position="110"/>
    </location>
</feature>
<protein>
    <submittedName>
        <fullName evidence="4">Uncharacterized protein</fullName>
    </submittedName>
</protein>
<reference evidence="4 5" key="1">
    <citation type="journal article" date="2019" name="Sci. Rep.">
        <title>A high-quality genome of Eragrostis curvula grass provides insights into Poaceae evolution and supports new strategies to enhance forage quality.</title>
        <authorList>
            <person name="Carballo J."/>
            <person name="Santos B.A.C.M."/>
            <person name="Zappacosta D."/>
            <person name="Garbus I."/>
            <person name="Selva J.P."/>
            <person name="Gallo C.A."/>
            <person name="Diaz A."/>
            <person name="Albertini E."/>
            <person name="Caccamo M."/>
            <person name="Echenique V."/>
        </authorList>
    </citation>
    <scope>NUCLEOTIDE SEQUENCE [LARGE SCALE GENOMIC DNA]</scope>
    <source>
        <strain evidence="5">cv. Victoria</strain>
        <tissue evidence="4">Leaf</tissue>
    </source>
</reference>
<dbReference type="AlphaFoldDB" id="A0A5J9W439"/>
<evidence type="ECO:0000256" key="2">
    <source>
        <dbReference type="SAM" id="Phobius"/>
    </source>
</evidence>
<keyword evidence="2" id="KW-0812">Transmembrane</keyword>
<organism evidence="4 5">
    <name type="scientific">Eragrostis curvula</name>
    <name type="common">weeping love grass</name>
    <dbReference type="NCBI Taxonomy" id="38414"/>
    <lineage>
        <taxon>Eukaryota</taxon>
        <taxon>Viridiplantae</taxon>
        <taxon>Streptophyta</taxon>
        <taxon>Embryophyta</taxon>
        <taxon>Tracheophyta</taxon>
        <taxon>Spermatophyta</taxon>
        <taxon>Magnoliopsida</taxon>
        <taxon>Liliopsida</taxon>
        <taxon>Poales</taxon>
        <taxon>Poaceae</taxon>
        <taxon>PACMAD clade</taxon>
        <taxon>Chloridoideae</taxon>
        <taxon>Eragrostideae</taxon>
        <taxon>Eragrostidinae</taxon>
        <taxon>Eragrostis</taxon>
    </lineage>
</organism>